<name>A0AA37RW81_9GAMM</name>
<sequence>MTLLPQAVLSRLAILLVGLMCASLSITSVSAQELSISELVKNLNDKRHAYMETFNELVEDKDLAYECRYSYGSTILRRSFCYHAFEWRIRAERKGFSSPTGSAAKFGIGGAASDYEKTKKKYQERFASLEKAFNEMLEDHPSLNTSYNEFIEPQQAYQRGHVAKFGIFSKYYKD</sequence>
<evidence type="ECO:0000313" key="2">
    <source>
        <dbReference type="EMBL" id="GLP96134.1"/>
    </source>
</evidence>
<keyword evidence="1" id="KW-0175">Coiled coil</keyword>
<feature type="coiled-coil region" evidence="1">
    <location>
        <begin position="112"/>
        <end position="139"/>
    </location>
</feature>
<comment type="caution">
    <text evidence="2">The sequence shown here is derived from an EMBL/GenBank/DDBJ whole genome shotgun (WGS) entry which is preliminary data.</text>
</comment>
<dbReference type="EMBL" id="BSNC01000004">
    <property type="protein sequence ID" value="GLP96134.1"/>
    <property type="molecule type" value="Genomic_DNA"/>
</dbReference>
<gene>
    <name evidence="2" type="ORF">GCM10007895_14400</name>
</gene>
<protein>
    <submittedName>
        <fullName evidence="2">Uncharacterized protein</fullName>
    </submittedName>
</protein>
<proteinExistence type="predicted"/>
<organism evidence="2 3">
    <name type="scientific">Paraferrimonas sedimenticola</name>
    <dbReference type="NCBI Taxonomy" id="375674"/>
    <lineage>
        <taxon>Bacteria</taxon>
        <taxon>Pseudomonadati</taxon>
        <taxon>Pseudomonadota</taxon>
        <taxon>Gammaproteobacteria</taxon>
        <taxon>Alteromonadales</taxon>
        <taxon>Ferrimonadaceae</taxon>
        <taxon>Paraferrimonas</taxon>
    </lineage>
</organism>
<reference evidence="2" key="1">
    <citation type="journal article" date="2014" name="Int. J. Syst. Evol. Microbiol.">
        <title>Complete genome sequence of Corynebacterium casei LMG S-19264T (=DSM 44701T), isolated from a smear-ripened cheese.</title>
        <authorList>
            <consortium name="US DOE Joint Genome Institute (JGI-PGF)"/>
            <person name="Walter F."/>
            <person name="Albersmeier A."/>
            <person name="Kalinowski J."/>
            <person name="Ruckert C."/>
        </authorList>
    </citation>
    <scope>NUCLEOTIDE SEQUENCE</scope>
    <source>
        <strain evidence="2">NBRC 101628</strain>
    </source>
</reference>
<evidence type="ECO:0000313" key="3">
    <source>
        <dbReference type="Proteomes" id="UP001161422"/>
    </source>
</evidence>
<dbReference type="Proteomes" id="UP001161422">
    <property type="component" value="Unassembled WGS sequence"/>
</dbReference>
<dbReference type="RefSeq" id="WP_095505417.1">
    <property type="nucleotide sequence ID" value="NZ_BSNC01000004.1"/>
</dbReference>
<dbReference type="AlphaFoldDB" id="A0AA37RW81"/>
<reference evidence="2" key="2">
    <citation type="submission" date="2023-01" db="EMBL/GenBank/DDBJ databases">
        <title>Draft genome sequence of Paraferrimonas sedimenticola strain NBRC 101628.</title>
        <authorList>
            <person name="Sun Q."/>
            <person name="Mori K."/>
        </authorList>
    </citation>
    <scope>NUCLEOTIDE SEQUENCE</scope>
    <source>
        <strain evidence="2">NBRC 101628</strain>
    </source>
</reference>
<accession>A0AA37RW81</accession>
<keyword evidence="3" id="KW-1185">Reference proteome</keyword>
<evidence type="ECO:0000256" key="1">
    <source>
        <dbReference type="SAM" id="Coils"/>
    </source>
</evidence>